<sequence length="73" mass="7857">MVMTKFEVGMTCEKCSDACTNILSAMPGVQDVKCCIEKKEVIVTGDANPTTMLQALQNWAKENDKGVVTLSSA</sequence>
<feature type="domain" description="HMA" evidence="1">
    <location>
        <begin position="1"/>
        <end position="68"/>
    </location>
</feature>
<dbReference type="STRING" id="65357.A0A024GB80"/>
<dbReference type="SUPFAM" id="SSF55008">
    <property type="entry name" value="HMA, heavy metal-associated domain"/>
    <property type="match status" value="1"/>
</dbReference>
<evidence type="ECO:0000313" key="2">
    <source>
        <dbReference type="EMBL" id="CCI44126.1"/>
    </source>
</evidence>
<dbReference type="InParanoid" id="A0A024GB80"/>
<reference evidence="2 3" key="1">
    <citation type="submission" date="2012-05" db="EMBL/GenBank/DDBJ databases">
        <title>Recombination and specialization in a pathogen metapopulation.</title>
        <authorList>
            <person name="Gardiner A."/>
            <person name="Kemen E."/>
            <person name="Schultz-Larsen T."/>
            <person name="MacLean D."/>
            <person name="Van Oosterhout C."/>
            <person name="Jones J.D.G."/>
        </authorList>
    </citation>
    <scope>NUCLEOTIDE SEQUENCE [LARGE SCALE GENOMIC DNA]</scope>
    <source>
        <strain evidence="2 3">Ac Nc2</strain>
    </source>
</reference>
<evidence type="ECO:0000259" key="1">
    <source>
        <dbReference type="PROSITE" id="PS50846"/>
    </source>
</evidence>
<dbReference type="GO" id="GO:0046872">
    <property type="term" value="F:metal ion binding"/>
    <property type="evidence" value="ECO:0007669"/>
    <property type="project" value="InterPro"/>
</dbReference>
<protein>
    <recommendedName>
        <fullName evidence="1">HMA domain-containing protein</fullName>
    </recommendedName>
</protein>
<name>A0A024GB80_9STRA</name>
<dbReference type="Proteomes" id="UP000053237">
    <property type="component" value="Unassembled WGS sequence"/>
</dbReference>
<dbReference type="Pfam" id="PF00403">
    <property type="entry name" value="HMA"/>
    <property type="match status" value="1"/>
</dbReference>
<dbReference type="AlphaFoldDB" id="A0A024GB80"/>
<accession>A0A024GB80</accession>
<gene>
    <name evidence="2" type="ORF">BN9_049100</name>
</gene>
<comment type="caution">
    <text evidence="2">The sequence shown here is derived from an EMBL/GenBank/DDBJ whole genome shotgun (WGS) entry which is preliminary data.</text>
</comment>
<dbReference type="OrthoDB" id="689350at2759"/>
<proteinExistence type="predicted"/>
<dbReference type="InterPro" id="IPR036163">
    <property type="entry name" value="HMA_dom_sf"/>
</dbReference>
<dbReference type="CDD" id="cd00371">
    <property type="entry name" value="HMA"/>
    <property type="match status" value="1"/>
</dbReference>
<dbReference type="InterPro" id="IPR006121">
    <property type="entry name" value="HMA_dom"/>
</dbReference>
<dbReference type="PROSITE" id="PS50846">
    <property type="entry name" value="HMA_2"/>
    <property type="match status" value="1"/>
</dbReference>
<keyword evidence="3" id="KW-1185">Reference proteome</keyword>
<dbReference type="Gene3D" id="3.30.70.100">
    <property type="match status" value="1"/>
</dbReference>
<evidence type="ECO:0000313" key="3">
    <source>
        <dbReference type="Proteomes" id="UP000053237"/>
    </source>
</evidence>
<organism evidence="2 3">
    <name type="scientific">Albugo candida</name>
    <dbReference type="NCBI Taxonomy" id="65357"/>
    <lineage>
        <taxon>Eukaryota</taxon>
        <taxon>Sar</taxon>
        <taxon>Stramenopiles</taxon>
        <taxon>Oomycota</taxon>
        <taxon>Peronosporomycetes</taxon>
        <taxon>Albuginales</taxon>
        <taxon>Albuginaceae</taxon>
        <taxon>Albugo</taxon>
    </lineage>
</organism>
<dbReference type="EMBL" id="CAIX01000062">
    <property type="protein sequence ID" value="CCI44126.1"/>
    <property type="molecule type" value="Genomic_DNA"/>
</dbReference>